<reference evidence="2" key="1">
    <citation type="journal article" date="2019" name="Int. J. Syst. Evol. Microbiol.">
        <title>The Global Catalogue of Microorganisms (GCM) 10K type strain sequencing project: providing services to taxonomists for standard genome sequencing and annotation.</title>
        <authorList>
            <consortium name="The Broad Institute Genomics Platform"/>
            <consortium name="The Broad Institute Genome Sequencing Center for Infectious Disease"/>
            <person name="Wu L."/>
            <person name="Ma J."/>
        </authorList>
    </citation>
    <scope>NUCLEOTIDE SEQUENCE [LARGE SCALE GENOMIC DNA]</scope>
    <source>
        <strain evidence="2">CCM 7044</strain>
    </source>
</reference>
<name>A0ABW5VRE9_9MICO</name>
<comment type="caution">
    <text evidence="1">The sequence shown here is derived from an EMBL/GenBank/DDBJ whole genome shotgun (WGS) entry which is preliminary data.</text>
</comment>
<dbReference type="EMBL" id="JBHUOG010000001">
    <property type="protein sequence ID" value="MFD2792581.1"/>
    <property type="molecule type" value="Genomic_DNA"/>
</dbReference>
<dbReference type="Proteomes" id="UP001597479">
    <property type="component" value="Unassembled WGS sequence"/>
</dbReference>
<evidence type="ECO:0000313" key="2">
    <source>
        <dbReference type="Proteomes" id="UP001597479"/>
    </source>
</evidence>
<gene>
    <name evidence="1" type="ORF">ACFS27_03370</name>
</gene>
<keyword evidence="2" id="KW-1185">Reference proteome</keyword>
<protein>
    <recommendedName>
        <fullName evidence="3">Head-to-tail stopper</fullName>
    </recommendedName>
</protein>
<dbReference type="RefSeq" id="WP_377180341.1">
    <property type="nucleotide sequence ID" value="NZ_JBHUOG010000001.1"/>
</dbReference>
<sequence length="104" mass="10793">MSDVWDDWEDQTVTVKPYLGAGGNGPVYGASYPLACLIDATVRLVRNPQAVEVVSSTTLHASAADAPPGSIVTLPDGRTSKVIIVGTPTAVDDPDLTGVEISLE</sequence>
<proteinExistence type="predicted"/>
<evidence type="ECO:0008006" key="3">
    <source>
        <dbReference type="Google" id="ProtNLM"/>
    </source>
</evidence>
<evidence type="ECO:0000313" key="1">
    <source>
        <dbReference type="EMBL" id="MFD2792581.1"/>
    </source>
</evidence>
<accession>A0ABW5VRE9</accession>
<organism evidence="1 2">
    <name type="scientific">Promicromonospora vindobonensis</name>
    <dbReference type="NCBI Taxonomy" id="195748"/>
    <lineage>
        <taxon>Bacteria</taxon>
        <taxon>Bacillati</taxon>
        <taxon>Actinomycetota</taxon>
        <taxon>Actinomycetes</taxon>
        <taxon>Micrococcales</taxon>
        <taxon>Promicromonosporaceae</taxon>
        <taxon>Promicromonospora</taxon>
    </lineage>
</organism>